<dbReference type="PROSITE" id="PS00018">
    <property type="entry name" value="EF_HAND_1"/>
    <property type="match status" value="1"/>
</dbReference>
<keyword evidence="4" id="KW-0175">Coiled coil</keyword>
<dbReference type="Pfam" id="PF00669">
    <property type="entry name" value="Flagellin_N"/>
    <property type="match status" value="1"/>
</dbReference>
<keyword evidence="7" id="KW-0966">Cell projection</keyword>
<organism evidence="7 8">
    <name type="scientific">Dongia soli</name>
    <dbReference type="NCBI Taxonomy" id="600628"/>
    <lineage>
        <taxon>Bacteria</taxon>
        <taxon>Pseudomonadati</taxon>
        <taxon>Pseudomonadota</taxon>
        <taxon>Alphaproteobacteria</taxon>
        <taxon>Rhodospirillales</taxon>
        <taxon>Dongiaceae</taxon>
        <taxon>Dongia</taxon>
    </lineage>
</organism>
<dbReference type="PANTHER" id="PTHR42792">
    <property type="entry name" value="FLAGELLIN"/>
    <property type="match status" value="1"/>
</dbReference>
<keyword evidence="2 3" id="KW-0975">Bacterial flagellum</keyword>
<reference evidence="7 8" key="1">
    <citation type="journal article" date="2016" name="Antonie Van Leeuwenhoek">
        <title>Dongia soli sp. nov., isolated from soil from Dokdo, Korea.</title>
        <authorList>
            <person name="Kim D.U."/>
            <person name="Lee H."/>
            <person name="Kim H."/>
            <person name="Kim S.G."/>
            <person name="Ka J.O."/>
        </authorList>
    </citation>
    <scope>NUCLEOTIDE SEQUENCE [LARGE SCALE GENOMIC DNA]</scope>
    <source>
        <strain evidence="7 8">D78</strain>
    </source>
</reference>
<sequence length="746" mass="77835">MAGNDITLTSGIRSNLLLLQQTTSLMDRTQQRLATGNKINTALDGPVAFFAAKGLTQRADDLNLLKSQMDQSVSTIKSADTAVTQIETLLDQLKGKVQQAQDNLGDDANSVSLRKSLAQDYNEILRQIDDLAKDSTYQGKNLLVGSGLRLDATSSSKSAVNSLDGISNANTTNVTKPDDYVVSVTGSGAISANSSDVADAEEERGISNLSISGFQSKTKGNFDPVTIKYVGGKGKDKTFTVTEGDVTVSKTFTQAQWAAAKATGQILNFDTQFPSGTHVNFDINFDDIDSVPDTNGVGTSTIEKFVDLDVAVTNMNGIGEKIVRSGDNLEGQQKLANGENAWGFDTGTARFTIDERKLLNSSDYPATIGGGYGRAAEAIAGIPSISADNITGDSTYTVTAQADPANFDFSTGRFTSYSVSLTGPGGSDTQAVTANGSVTFTGVADNAGDATVDLRTTGLNGLTIASASDAAQADGTERISGVALSAGAIALTSIGGLADNLPHKLTYSIQASTTSATIVLDDGYGGKSTVEIPLTGGATSIDFTIDGGVNDGAKITLTLGAAYSIPPNSEGQVSYNAIGKFTGPDQAQFDVRAANTGQTATMSTVQVTDGTDANNMIVQLNETNTSMITVVSQNVQTDGQGLQIDQSQNGWLDRADINYAMDQLNAATLRLRAAASSLGTSVDVITTRLDYTNSFTNVLSEGAGKLTLADQNEEGANMLQLQTRQQLGTISLSLANQAQQAILKLF</sequence>
<evidence type="ECO:0000259" key="6">
    <source>
        <dbReference type="Pfam" id="PF00700"/>
    </source>
</evidence>
<keyword evidence="8" id="KW-1185">Reference proteome</keyword>
<feature type="coiled-coil region" evidence="4">
    <location>
        <begin position="83"/>
        <end position="134"/>
    </location>
</feature>
<dbReference type="InterPro" id="IPR001492">
    <property type="entry name" value="Flagellin"/>
</dbReference>
<comment type="subcellular location">
    <subcellularLocation>
        <location evidence="3">Secreted</location>
    </subcellularLocation>
    <subcellularLocation>
        <location evidence="3">Bacterial flagellum</location>
    </subcellularLocation>
</comment>
<evidence type="ECO:0000256" key="3">
    <source>
        <dbReference type="RuleBase" id="RU362073"/>
    </source>
</evidence>
<gene>
    <name evidence="7" type="ORF">SMD27_08225</name>
</gene>
<evidence type="ECO:0000256" key="4">
    <source>
        <dbReference type="SAM" id="Coils"/>
    </source>
</evidence>
<evidence type="ECO:0000313" key="7">
    <source>
        <dbReference type="EMBL" id="MDY0882826.1"/>
    </source>
</evidence>
<protein>
    <recommendedName>
        <fullName evidence="3">Flagellin</fullName>
    </recommendedName>
</protein>
<evidence type="ECO:0000256" key="2">
    <source>
        <dbReference type="ARBA" id="ARBA00023143"/>
    </source>
</evidence>
<proteinExistence type="inferred from homology"/>
<keyword evidence="7" id="KW-0969">Cilium</keyword>
<keyword evidence="3" id="KW-0964">Secreted</keyword>
<comment type="caution">
    <text evidence="7">The sequence shown here is derived from an EMBL/GenBank/DDBJ whole genome shotgun (WGS) entry which is preliminary data.</text>
</comment>
<dbReference type="InterPro" id="IPR001029">
    <property type="entry name" value="Flagellin_N"/>
</dbReference>
<accession>A0ABU5E911</accession>
<dbReference type="Proteomes" id="UP001279642">
    <property type="component" value="Unassembled WGS sequence"/>
</dbReference>
<evidence type="ECO:0000313" key="8">
    <source>
        <dbReference type="Proteomes" id="UP001279642"/>
    </source>
</evidence>
<comment type="similarity">
    <text evidence="1 3">Belongs to the bacterial flagellin family.</text>
</comment>
<feature type="domain" description="Flagellin N-terminal" evidence="5">
    <location>
        <begin position="17"/>
        <end position="146"/>
    </location>
</feature>
<dbReference type="PANTHER" id="PTHR42792:SF2">
    <property type="entry name" value="FLAGELLIN"/>
    <property type="match status" value="1"/>
</dbReference>
<dbReference type="SUPFAM" id="SSF64518">
    <property type="entry name" value="Phase 1 flagellin"/>
    <property type="match status" value="1"/>
</dbReference>
<comment type="function">
    <text evidence="3">Flagellin is the subunit protein which polymerizes to form the filaments of bacterial flagella.</text>
</comment>
<dbReference type="InterPro" id="IPR018247">
    <property type="entry name" value="EF_Hand_1_Ca_BS"/>
</dbReference>
<keyword evidence="7" id="KW-0282">Flagellum</keyword>
<evidence type="ECO:0000256" key="1">
    <source>
        <dbReference type="ARBA" id="ARBA00005709"/>
    </source>
</evidence>
<evidence type="ECO:0000259" key="5">
    <source>
        <dbReference type="Pfam" id="PF00669"/>
    </source>
</evidence>
<dbReference type="EMBL" id="JAXCLW010000002">
    <property type="protein sequence ID" value="MDY0882826.1"/>
    <property type="molecule type" value="Genomic_DNA"/>
</dbReference>
<feature type="domain" description="Flagellin C-terminal" evidence="6">
    <location>
        <begin position="663"/>
        <end position="746"/>
    </location>
</feature>
<dbReference type="RefSeq" id="WP_320507887.1">
    <property type="nucleotide sequence ID" value="NZ_JAXCLW010000002.1"/>
</dbReference>
<dbReference type="InterPro" id="IPR046358">
    <property type="entry name" value="Flagellin_C"/>
</dbReference>
<dbReference type="Gene3D" id="1.20.1330.10">
    <property type="entry name" value="f41 fragment of flagellin, N-terminal domain"/>
    <property type="match status" value="1"/>
</dbReference>
<dbReference type="Pfam" id="PF00700">
    <property type="entry name" value="Flagellin_C"/>
    <property type="match status" value="1"/>
</dbReference>
<name>A0ABU5E911_9PROT</name>